<comment type="caution">
    <text evidence="1">The sequence shown here is derived from an EMBL/GenBank/DDBJ whole genome shotgun (WGS) entry which is preliminary data.</text>
</comment>
<feature type="non-terminal residue" evidence="1">
    <location>
        <position position="1"/>
    </location>
</feature>
<accession>A0A0J1C0Q2</accession>
<sequence length="78" mass="8516">LAHLETRSGIDRVLKSAKAQLVIDVPSGFGGEMMRANRPEVGFYIDGSAPFNAEYIKAYVGWILSLYTRDSLLATGLP</sequence>
<proteinExistence type="predicted"/>
<protein>
    <submittedName>
        <fullName evidence="1">Uncharacterized protein</fullName>
    </submittedName>
</protein>
<dbReference type="Proteomes" id="UP000036027">
    <property type="component" value="Unassembled WGS sequence"/>
</dbReference>
<keyword evidence="2" id="KW-1185">Reference proteome</keyword>
<name>A0A0J1C0Q2_9NEIS</name>
<dbReference type="RefSeq" id="WP_047762056.1">
    <property type="nucleotide sequence ID" value="NZ_JTDO01000200.1"/>
</dbReference>
<gene>
    <name evidence="1" type="ORF">PL75_11420</name>
</gene>
<reference evidence="1 2" key="1">
    <citation type="submission" date="2014-11" db="EMBL/GenBank/DDBJ databases">
        <title>Genome of a novel goose pathogen.</title>
        <authorList>
            <person name="Hansen C.M."/>
            <person name="Hueffer K."/>
            <person name="Choi S.C."/>
        </authorList>
    </citation>
    <scope>NUCLEOTIDE SEQUENCE [LARGE SCALE GENOMIC DNA]</scope>
    <source>
        <strain evidence="1 2">KH1503</strain>
    </source>
</reference>
<dbReference type="EMBL" id="JTDO01000200">
    <property type="protein sequence ID" value="KLT71853.1"/>
    <property type="molecule type" value="Genomic_DNA"/>
</dbReference>
<dbReference type="AlphaFoldDB" id="A0A0J1C0Q2"/>
<feature type="non-terminal residue" evidence="1">
    <location>
        <position position="78"/>
    </location>
</feature>
<dbReference type="STRING" id="1470200.PL75_11420"/>
<evidence type="ECO:0000313" key="1">
    <source>
        <dbReference type="EMBL" id="KLT71853.1"/>
    </source>
</evidence>
<evidence type="ECO:0000313" key="2">
    <source>
        <dbReference type="Proteomes" id="UP000036027"/>
    </source>
</evidence>
<organism evidence="1 2">
    <name type="scientific">Neisseria arctica</name>
    <dbReference type="NCBI Taxonomy" id="1470200"/>
    <lineage>
        <taxon>Bacteria</taxon>
        <taxon>Pseudomonadati</taxon>
        <taxon>Pseudomonadota</taxon>
        <taxon>Betaproteobacteria</taxon>
        <taxon>Neisseriales</taxon>
        <taxon>Neisseriaceae</taxon>
        <taxon>Neisseria</taxon>
    </lineage>
</organism>